<evidence type="ECO:0000256" key="7">
    <source>
        <dbReference type="ARBA" id="ARBA00023030"/>
    </source>
</evidence>
<dbReference type="PANTHER" id="PTHR11848">
    <property type="entry name" value="TGF-BETA FAMILY"/>
    <property type="match status" value="1"/>
</dbReference>
<evidence type="ECO:0000313" key="16">
    <source>
        <dbReference type="Proteomes" id="UP001591681"/>
    </source>
</evidence>
<dbReference type="InterPro" id="IPR029034">
    <property type="entry name" value="Cystine-knot_cytokine"/>
</dbReference>
<accession>A0ABD1K0I3</accession>
<name>A0ABD1K0I3_9TELE</name>
<dbReference type="Proteomes" id="UP001591681">
    <property type="component" value="Unassembled WGS sequence"/>
</dbReference>
<dbReference type="InterPro" id="IPR001111">
    <property type="entry name" value="TGF-b_propeptide"/>
</dbReference>
<evidence type="ECO:0000256" key="6">
    <source>
        <dbReference type="ARBA" id="ARBA00022729"/>
    </source>
</evidence>
<evidence type="ECO:0000256" key="1">
    <source>
        <dbReference type="ARBA" id="ARBA00004613"/>
    </source>
</evidence>
<evidence type="ECO:0000313" key="14">
    <source>
        <dbReference type="EMBL" id="KAL2076298.1"/>
    </source>
</evidence>
<dbReference type="Gene3D" id="2.60.120.970">
    <property type="match status" value="1"/>
</dbReference>
<evidence type="ECO:0000256" key="9">
    <source>
        <dbReference type="ARBA" id="ARBA00023180"/>
    </source>
</evidence>
<comment type="caution">
    <text evidence="15">The sequence shown here is derived from an EMBL/GenBank/DDBJ whole genome shotgun (WGS) entry which is preliminary data.</text>
</comment>
<dbReference type="EMBL" id="JBHFQA010000567">
    <property type="protein sequence ID" value="KAL2076298.1"/>
    <property type="molecule type" value="Genomic_DNA"/>
</dbReference>
<evidence type="ECO:0000313" key="15">
    <source>
        <dbReference type="EMBL" id="KAL2092581.1"/>
    </source>
</evidence>
<feature type="region of interest" description="Disordered" evidence="11">
    <location>
        <begin position="277"/>
        <end position="339"/>
    </location>
</feature>
<evidence type="ECO:0000256" key="11">
    <source>
        <dbReference type="SAM" id="MobiDB-lite"/>
    </source>
</evidence>
<dbReference type="InterPro" id="IPR001839">
    <property type="entry name" value="TGF-b_C"/>
</dbReference>
<keyword evidence="4" id="KW-0964">Secreted</keyword>
<reference evidence="15 16" key="1">
    <citation type="submission" date="2024-09" db="EMBL/GenBank/DDBJ databases">
        <title>A chromosome-level genome assembly of Gray's grenadier anchovy, Coilia grayii.</title>
        <authorList>
            <person name="Fu Z."/>
        </authorList>
    </citation>
    <scope>NUCLEOTIDE SEQUENCE [LARGE SCALE GENOMIC DNA]</scope>
    <source>
        <strain evidence="15">G4</strain>
        <tissue evidence="15">Muscle</tissue>
    </source>
</reference>
<comment type="similarity">
    <text evidence="2 10">Belongs to the TGF-beta family.</text>
</comment>
<dbReference type="PANTHER" id="PTHR11848:SF159">
    <property type="entry name" value="NODAL HOMOLOG"/>
    <property type="match status" value="1"/>
</dbReference>
<dbReference type="FunFam" id="2.10.90.10:FF:000026">
    <property type="entry name" value="Nodal homolog 3-A"/>
    <property type="match status" value="1"/>
</dbReference>
<dbReference type="PROSITE" id="PS00250">
    <property type="entry name" value="TGF_BETA_1"/>
    <property type="match status" value="1"/>
</dbReference>
<dbReference type="PRINTS" id="PR00669">
    <property type="entry name" value="INHIBINA"/>
</dbReference>
<evidence type="ECO:0000256" key="4">
    <source>
        <dbReference type="ARBA" id="ARBA00022525"/>
    </source>
</evidence>
<keyword evidence="5" id="KW-0165">Cleavage on pair of basic residues</keyword>
<evidence type="ECO:0000256" key="12">
    <source>
        <dbReference type="SAM" id="SignalP"/>
    </source>
</evidence>
<keyword evidence="9" id="KW-0325">Glycoprotein</keyword>
<feature type="region of interest" description="Disordered" evidence="11">
    <location>
        <begin position="187"/>
        <end position="216"/>
    </location>
</feature>
<feature type="chain" id="PRO_5044723360" description="TGF-beta family profile domain-containing protein" evidence="12">
    <location>
        <begin position="22"/>
        <end position="440"/>
    </location>
</feature>
<dbReference type="Pfam" id="PF00688">
    <property type="entry name" value="TGFb_propeptide"/>
    <property type="match status" value="1"/>
</dbReference>
<evidence type="ECO:0000256" key="10">
    <source>
        <dbReference type="RuleBase" id="RU000354"/>
    </source>
</evidence>
<dbReference type="PROSITE" id="PS51362">
    <property type="entry name" value="TGF_BETA_2"/>
    <property type="match status" value="1"/>
</dbReference>
<protein>
    <recommendedName>
        <fullName evidence="13">TGF-beta family profile domain-containing protein</fullName>
    </recommendedName>
</protein>
<comment type="subcellular location">
    <subcellularLocation>
        <location evidence="1">Secreted</location>
    </subcellularLocation>
</comment>
<dbReference type="GO" id="GO:0009888">
    <property type="term" value="P:tissue development"/>
    <property type="evidence" value="ECO:0007669"/>
    <property type="project" value="UniProtKB-ARBA"/>
</dbReference>
<feature type="signal peptide" evidence="12">
    <location>
        <begin position="1"/>
        <end position="21"/>
    </location>
</feature>
<dbReference type="GO" id="GO:0007369">
    <property type="term" value="P:gastrulation"/>
    <property type="evidence" value="ECO:0007669"/>
    <property type="project" value="UniProtKB-ARBA"/>
</dbReference>
<gene>
    <name evidence="15" type="ORF">ACEWY4_012379</name>
    <name evidence="14" type="ORF">ACEWY4_028105</name>
</gene>
<feature type="domain" description="TGF-beta family profile" evidence="13">
    <location>
        <begin position="325"/>
        <end position="440"/>
    </location>
</feature>
<feature type="compositionally biased region" description="Low complexity" evidence="11">
    <location>
        <begin position="316"/>
        <end position="333"/>
    </location>
</feature>
<dbReference type="SUPFAM" id="SSF57501">
    <property type="entry name" value="Cystine-knot cytokines"/>
    <property type="match status" value="1"/>
</dbReference>
<dbReference type="InterPro" id="IPR017948">
    <property type="entry name" value="TGFb_CS"/>
</dbReference>
<dbReference type="AlphaFoldDB" id="A0ABD1K0I3"/>
<evidence type="ECO:0000259" key="13">
    <source>
        <dbReference type="PROSITE" id="PS51362"/>
    </source>
</evidence>
<evidence type="ECO:0000256" key="3">
    <source>
        <dbReference type="ARBA" id="ARBA00022473"/>
    </source>
</evidence>
<organism evidence="15 16">
    <name type="scientific">Coilia grayii</name>
    <name type="common">Gray's grenadier anchovy</name>
    <dbReference type="NCBI Taxonomy" id="363190"/>
    <lineage>
        <taxon>Eukaryota</taxon>
        <taxon>Metazoa</taxon>
        <taxon>Chordata</taxon>
        <taxon>Craniata</taxon>
        <taxon>Vertebrata</taxon>
        <taxon>Euteleostomi</taxon>
        <taxon>Actinopterygii</taxon>
        <taxon>Neopterygii</taxon>
        <taxon>Teleostei</taxon>
        <taxon>Clupei</taxon>
        <taxon>Clupeiformes</taxon>
        <taxon>Clupeoidei</taxon>
        <taxon>Engraulidae</taxon>
        <taxon>Coilinae</taxon>
        <taxon>Coilia</taxon>
    </lineage>
</organism>
<dbReference type="GO" id="GO:0008083">
    <property type="term" value="F:growth factor activity"/>
    <property type="evidence" value="ECO:0007669"/>
    <property type="project" value="UniProtKB-KW"/>
</dbReference>
<evidence type="ECO:0000256" key="2">
    <source>
        <dbReference type="ARBA" id="ARBA00006656"/>
    </source>
</evidence>
<keyword evidence="8" id="KW-1015">Disulfide bond</keyword>
<sequence length="440" mass="49715">MSALNLYVCVTMLFWIIKTTSSEFAPANGSSFDWHLSGSKLALGGIAHHQRSFPLYMMQLYRSYRAADHYSVDTTDEANPLRQADSVVSLTAKGFYQVGDHWSVTFDLTSLLPSDKVYLAELRIRVPEFWGSRRVLLDVFHAHGGERLLLGRLRTVAQHGPPSWQVFNISTLLRYWLQQDQALHSPEAAELGSGWPEEGSAGEMKDSNAPSRSGFLLKPGVRHDSIALSRSGFLHRPGVRHVTAGRVLMVVFSEQQVRPSGPSLLQTVQHSKHIALLPIQPETAQEGPQGRRQKRNRLEPEPEHEPEPEPEPEPQPSLLAEAAPETQEQATSEPPSSPLCRRVDMWVDFDQIGWDQWIVHPKRYNAYRCEGECPSPLDESFKPTNHAYMQSLLRLYNPERVTCPSCVPIRLSPLSMLYYEDDGVVLRHHEDMVVEECGCH</sequence>
<keyword evidence="7 10" id="KW-0339">Growth factor</keyword>
<evidence type="ECO:0000256" key="5">
    <source>
        <dbReference type="ARBA" id="ARBA00022685"/>
    </source>
</evidence>
<feature type="compositionally biased region" description="Basic and acidic residues" evidence="11">
    <location>
        <begin position="296"/>
        <end position="307"/>
    </location>
</feature>
<dbReference type="SMART" id="SM00204">
    <property type="entry name" value="TGFB"/>
    <property type="match status" value="1"/>
</dbReference>
<keyword evidence="3" id="KW-0217">Developmental protein</keyword>
<keyword evidence="6 12" id="KW-0732">Signal</keyword>
<dbReference type="InterPro" id="IPR015615">
    <property type="entry name" value="TGF-beta-rel"/>
</dbReference>
<dbReference type="Gene3D" id="2.10.90.10">
    <property type="entry name" value="Cystine-knot cytokines"/>
    <property type="match status" value="1"/>
</dbReference>
<proteinExistence type="inferred from homology"/>
<evidence type="ECO:0000256" key="8">
    <source>
        <dbReference type="ARBA" id="ARBA00023157"/>
    </source>
</evidence>
<dbReference type="GO" id="GO:0005576">
    <property type="term" value="C:extracellular region"/>
    <property type="evidence" value="ECO:0007669"/>
    <property type="project" value="UniProtKB-SubCell"/>
</dbReference>
<dbReference type="EMBL" id="JBHFQA010000010">
    <property type="protein sequence ID" value="KAL2092581.1"/>
    <property type="molecule type" value="Genomic_DNA"/>
</dbReference>
<dbReference type="CDD" id="cd13759">
    <property type="entry name" value="TGF_beta_NODAL"/>
    <property type="match status" value="1"/>
</dbReference>
<keyword evidence="16" id="KW-1185">Reference proteome</keyword>
<dbReference type="Pfam" id="PF00019">
    <property type="entry name" value="TGF_beta"/>
    <property type="match status" value="1"/>
</dbReference>